<dbReference type="GeneID" id="25915493"/>
<dbReference type="AlphaFoldDB" id="A0A0L0F8L6"/>
<dbReference type="RefSeq" id="XP_014146355.1">
    <property type="nucleotide sequence ID" value="XM_014290880.1"/>
</dbReference>
<gene>
    <name evidence="2" type="ORF">SARC_14989</name>
</gene>
<keyword evidence="3" id="KW-1185">Reference proteome</keyword>
<dbReference type="Proteomes" id="UP000054560">
    <property type="component" value="Unassembled WGS sequence"/>
</dbReference>
<reference evidence="2 3" key="1">
    <citation type="submission" date="2011-02" db="EMBL/GenBank/DDBJ databases">
        <title>The Genome Sequence of Sphaeroforma arctica JP610.</title>
        <authorList>
            <consortium name="The Broad Institute Genome Sequencing Platform"/>
            <person name="Russ C."/>
            <person name="Cuomo C."/>
            <person name="Young S.K."/>
            <person name="Zeng Q."/>
            <person name="Gargeya S."/>
            <person name="Alvarado L."/>
            <person name="Berlin A."/>
            <person name="Chapman S.B."/>
            <person name="Chen Z."/>
            <person name="Freedman E."/>
            <person name="Gellesch M."/>
            <person name="Goldberg J."/>
            <person name="Griggs A."/>
            <person name="Gujja S."/>
            <person name="Heilman E."/>
            <person name="Heiman D."/>
            <person name="Howarth C."/>
            <person name="Mehta T."/>
            <person name="Neiman D."/>
            <person name="Pearson M."/>
            <person name="Roberts A."/>
            <person name="Saif S."/>
            <person name="Shea T."/>
            <person name="Shenoy N."/>
            <person name="Sisk P."/>
            <person name="Stolte C."/>
            <person name="Sykes S."/>
            <person name="White J."/>
            <person name="Yandava C."/>
            <person name="Burger G."/>
            <person name="Gray M.W."/>
            <person name="Holland P.W.H."/>
            <person name="King N."/>
            <person name="Lang F.B.F."/>
            <person name="Roger A.J."/>
            <person name="Ruiz-Trillo I."/>
            <person name="Haas B."/>
            <person name="Nusbaum C."/>
            <person name="Birren B."/>
        </authorList>
    </citation>
    <scope>NUCLEOTIDE SEQUENCE [LARGE SCALE GENOMIC DNA]</scope>
    <source>
        <strain evidence="2 3">JP610</strain>
    </source>
</reference>
<organism evidence="2 3">
    <name type="scientific">Sphaeroforma arctica JP610</name>
    <dbReference type="NCBI Taxonomy" id="667725"/>
    <lineage>
        <taxon>Eukaryota</taxon>
        <taxon>Ichthyosporea</taxon>
        <taxon>Ichthyophonida</taxon>
        <taxon>Sphaeroforma</taxon>
    </lineage>
</organism>
<feature type="region of interest" description="Disordered" evidence="1">
    <location>
        <begin position="1"/>
        <end position="104"/>
    </location>
</feature>
<protein>
    <submittedName>
        <fullName evidence="2">Uncharacterized protein</fullName>
    </submittedName>
</protein>
<feature type="compositionally biased region" description="Polar residues" evidence="1">
    <location>
        <begin position="22"/>
        <end position="31"/>
    </location>
</feature>
<accession>A0A0L0F8L6</accession>
<feature type="non-terminal residue" evidence="2">
    <location>
        <position position="158"/>
    </location>
</feature>
<sequence length="158" mass="16964">KLAQAEERRNKRIDELSRTKETNPSGDTATAQREAKGRTPPPPSLPALQGNAHTATADGTDTTQPTASNTSTHTTDPSERKTTSTSTSSLKDAATTKSVATKPSTRLEVLGLRRLRDVIARVHKETADAIVPEADLEAWRKHSLATGIKSVSKLLNES</sequence>
<feature type="non-terminal residue" evidence="2">
    <location>
        <position position="1"/>
    </location>
</feature>
<evidence type="ECO:0000313" key="2">
    <source>
        <dbReference type="EMBL" id="KNC72453.1"/>
    </source>
</evidence>
<proteinExistence type="predicted"/>
<evidence type="ECO:0000313" key="3">
    <source>
        <dbReference type="Proteomes" id="UP000054560"/>
    </source>
</evidence>
<evidence type="ECO:0000256" key="1">
    <source>
        <dbReference type="SAM" id="MobiDB-lite"/>
    </source>
</evidence>
<dbReference type="EMBL" id="KQ247027">
    <property type="protein sequence ID" value="KNC72453.1"/>
    <property type="molecule type" value="Genomic_DNA"/>
</dbReference>
<name>A0A0L0F8L6_9EUKA</name>
<feature type="compositionally biased region" description="Low complexity" evidence="1">
    <location>
        <begin position="83"/>
        <end position="98"/>
    </location>
</feature>
<feature type="compositionally biased region" description="Low complexity" evidence="1">
    <location>
        <begin position="52"/>
        <end position="67"/>
    </location>
</feature>
<feature type="compositionally biased region" description="Basic and acidic residues" evidence="1">
    <location>
        <begin position="1"/>
        <end position="21"/>
    </location>
</feature>